<evidence type="ECO:0000256" key="1">
    <source>
        <dbReference type="ARBA" id="ARBA00004141"/>
    </source>
</evidence>
<feature type="transmembrane region" description="Helical" evidence="5">
    <location>
        <begin position="352"/>
        <end position="371"/>
    </location>
</feature>
<organism evidence="7 8">
    <name type="scientific">Acinetobacter guerrae</name>
    <dbReference type="NCBI Taxonomy" id="1843371"/>
    <lineage>
        <taxon>Bacteria</taxon>
        <taxon>Pseudomonadati</taxon>
        <taxon>Pseudomonadota</taxon>
        <taxon>Gammaproteobacteria</taxon>
        <taxon>Moraxellales</taxon>
        <taxon>Moraxellaceae</taxon>
        <taxon>Acinetobacter</taxon>
    </lineage>
</organism>
<feature type="transmembrane region" description="Helical" evidence="5">
    <location>
        <begin position="83"/>
        <end position="102"/>
    </location>
</feature>
<keyword evidence="8" id="KW-1185">Reference proteome</keyword>
<feature type="transmembrane region" description="Helical" evidence="5">
    <location>
        <begin position="55"/>
        <end position="76"/>
    </location>
</feature>
<dbReference type="Pfam" id="PF07690">
    <property type="entry name" value="MFS_1"/>
    <property type="match status" value="1"/>
</dbReference>
<dbReference type="InterPro" id="IPR011701">
    <property type="entry name" value="MFS"/>
</dbReference>
<comment type="subcellular location">
    <subcellularLocation>
        <location evidence="1">Membrane</location>
        <topology evidence="1">Multi-pass membrane protein</topology>
    </subcellularLocation>
</comment>
<feature type="transmembrane region" description="Helical" evidence="5">
    <location>
        <begin position="260"/>
        <end position="279"/>
    </location>
</feature>
<dbReference type="CDD" id="cd17365">
    <property type="entry name" value="MFS_PcaK_like"/>
    <property type="match status" value="1"/>
</dbReference>
<dbReference type="GO" id="GO:0005886">
    <property type="term" value="C:plasma membrane"/>
    <property type="evidence" value="ECO:0007669"/>
    <property type="project" value="TreeGrafter"/>
</dbReference>
<feature type="transmembrane region" description="Helical" evidence="5">
    <location>
        <begin position="141"/>
        <end position="162"/>
    </location>
</feature>
<keyword evidence="4 5" id="KW-0472">Membrane</keyword>
<dbReference type="EMBL" id="RAXU01000015">
    <property type="protein sequence ID" value="RKG32400.1"/>
    <property type="molecule type" value="Genomic_DNA"/>
</dbReference>
<feature type="transmembrane region" description="Helical" evidence="5">
    <location>
        <begin position="286"/>
        <end position="304"/>
    </location>
</feature>
<sequence>MVVSVVSTKKKLKFNITIVLCFLIAIIEGMDIQAVGVVATSLKEAFGLDKSQLGLVFSAGILGLLPGSVIGGYYADKIGRKKVLIFSVLLFALFTICMVWVQSYHSLLLVRFLAGLGFGAALPNLITLASESVTPQKRGKAVGLMYCGMPVGAALVALWVAYDFSENWKSIFYIGGIIPLLLIPVLIKFLPESKDFMGVKTEKLKNTNMFSALFQTSMRSKTVLFWVSNFFTTMVQYIMLSWLPSLFVELGFTKQEGSKAQLFFLIGATIGTVLLTYLIDRWNKSFVILMMYVGILSGLFLLSGSTHLNMMYLAAAFTGIFMIGGIGVMYAFGSFVYPTESRGQGIGAASSVGRLGAIVGPMVVGQLLFLGSGTSTIFLAAIPCIVIAAICMFILSKKIAA</sequence>
<dbReference type="PROSITE" id="PS00216">
    <property type="entry name" value="SUGAR_TRANSPORT_1"/>
    <property type="match status" value="1"/>
</dbReference>
<name>A0A3A8ENS4_9GAMM</name>
<dbReference type="NCBIfam" id="NF008586">
    <property type="entry name" value="PRK11551.1"/>
    <property type="match status" value="1"/>
</dbReference>
<keyword evidence="2 5" id="KW-0812">Transmembrane</keyword>
<dbReference type="PROSITE" id="PS50850">
    <property type="entry name" value="MFS"/>
    <property type="match status" value="1"/>
</dbReference>
<feature type="transmembrane region" description="Helical" evidence="5">
    <location>
        <begin position="310"/>
        <end position="332"/>
    </location>
</feature>
<evidence type="ECO:0000256" key="5">
    <source>
        <dbReference type="SAM" id="Phobius"/>
    </source>
</evidence>
<feature type="transmembrane region" description="Helical" evidence="5">
    <location>
        <begin position="108"/>
        <end position="129"/>
    </location>
</feature>
<proteinExistence type="predicted"/>
<dbReference type="Proteomes" id="UP000269001">
    <property type="component" value="Unassembled WGS sequence"/>
</dbReference>
<evidence type="ECO:0000256" key="4">
    <source>
        <dbReference type="ARBA" id="ARBA00023136"/>
    </source>
</evidence>
<accession>A0A3A8ENS4</accession>
<evidence type="ECO:0000313" key="8">
    <source>
        <dbReference type="Proteomes" id="UP000269001"/>
    </source>
</evidence>
<dbReference type="InterPro" id="IPR036259">
    <property type="entry name" value="MFS_trans_sf"/>
</dbReference>
<evidence type="ECO:0000313" key="7">
    <source>
        <dbReference type="EMBL" id="RKG32400.1"/>
    </source>
</evidence>
<dbReference type="InterPro" id="IPR005829">
    <property type="entry name" value="Sugar_transporter_CS"/>
</dbReference>
<dbReference type="PANTHER" id="PTHR23508:SF10">
    <property type="entry name" value="CARBOXYLIC ACID TRANSPORTER PROTEIN HOMOLOG"/>
    <property type="match status" value="1"/>
</dbReference>
<dbReference type="InterPro" id="IPR020846">
    <property type="entry name" value="MFS_dom"/>
</dbReference>
<feature type="transmembrane region" description="Helical" evidence="5">
    <location>
        <begin position="377"/>
        <end position="395"/>
    </location>
</feature>
<dbReference type="Gene3D" id="1.20.1250.20">
    <property type="entry name" value="MFS general substrate transporter like domains"/>
    <property type="match status" value="1"/>
</dbReference>
<reference evidence="7 8" key="1">
    <citation type="submission" date="2018-09" db="EMBL/GenBank/DDBJ databases">
        <title>The draft genome of Acinetobacter spp. strains.</title>
        <authorList>
            <person name="Qin J."/>
            <person name="Feng Y."/>
            <person name="Zong Z."/>
        </authorList>
    </citation>
    <scope>NUCLEOTIDE SEQUENCE [LARGE SCALE GENOMIC DNA]</scope>
    <source>
        <strain evidence="7 8">WCHAc060096</strain>
    </source>
</reference>
<dbReference type="OrthoDB" id="6627132at2"/>
<feature type="domain" description="Major facilitator superfamily (MFS) profile" evidence="6">
    <location>
        <begin position="17"/>
        <end position="400"/>
    </location>
</feature>
<evidence type="ECO:0000259" key="6">
    <source>
        <dbReference type="PROSITE" id="PS50850"/>
    </source>
</evidence>
<evidence type="ECO:0000256" key="2">
    <source>
        <dbReference type="ARBA" id="ARBA00022692"/>
    </source>
</evidence>
<dbReference type="PANTHER" id="PTHR23508">
    <property type="entry name" value="CARBOXYLIC ACID TRANSPORTER PROTEIN HOMOLOG"/>
    <property type="match status" value="1"/>
</dbReference>
<keyword evidence="3 5" id="KW-1133">Transmembrane helix</keyword>
<feature type="transmembrane region" description="Helical" evidence="5">
    <location>
        <begin position="223"/>
        <end position="240"/>
    </location>
</feature>
<protein>
    <submittedName>
        <fullName evidence="7">3-(3-hydroxy-phenyl)propionate transporter MhpT</fullName>
    </submittedName>
</protein>
<dbReference type="GO" id="GO:0046943">
    <property type="term" value="F:carboxylic acid transmembrane transporter activity"/>
    <property type="evidence" value="ECO:0007669"/>
    <property type="project" value="TreeGrafter"/>
</dbReference>
<dbReference type="SUPFAM" id="SSF103473">
    <property type="entry name" value="MFS general substrate transporter"/>
    <property type="match status" value="1"/>
</dbReference>
<dbReference type="PROSITE" id="PS00217">
    <property type="entry name" value="SUGAR_TRANSPORT_2"/>
    <property type="match status" value="1"/>
</dbReference>
<feature type="transmembrane region" description="Helical" evidence="5">
    <location>
        <begin position="168"/>
        <end position="190"/>
    </location>
</feature>
<comment type="caution">
    <text evidence="7">The sequence shown here is derived from an EMBL/GenBank/DDBJ whole genome shotgun (WGS) entry which is preliminary data.</text>
</comment>
<evidence type="ECO:0000256" key="3">
    <source>
        <dbReference type="ARBA" id="ARBA00022989"/>
    </source>
</evidence>
<gene>
    <name evidence="7" type="primary">mhpT</name>
    <name evidence="7" type="ORF">D7V21_11865</name>
</gene>
<dbReference type="AlphaFoldDB" id="A0A3A8ENS4"/>